<keyword evidence="9" id="KW-1185">Reference proteome</keyword>
<dbReference type="InterPro" id="IPR033949">
    <property type="entry name" value="CobQ_GATase1"/>
</dbReference>
<dbReference type="InterPro" id="IPR027417">
    <property type="entry name" value="P-loop_NTPase"/>
</dbReference>
<organism evidence="8 9">
    <name type="scientific">Heliomicrobium undosum</name>
    <dbReference type="NCBI Taxonomy" id="121734"/>
    <lineage>
        <taxon>Bacteria</taxon>
        <taxon>Bacillati</taxon>
        <taxon>Bacillota</taxon>
        <taxon>Clostridia</taxon>
        <taxon>Eubacteriales</taxon>
        <taxon>Heliobacteriaceae</taxon>
        <taxon>Heliomicrobium</taxon>
    </lineage>
</organism>
<dbReference type="InterPro" id="IPR029062">
    <property type="entry name" value="Class_I_gatase-like"/>
</dbReference>
<dbReference type="Gene3D" id="3.40.50.300">
    <property type="entry name" value="P-loop containing nucleotide triphosphate hydrolases"/>
    <property type="match status" value="1"/>
</dbReference>
<dbReference type="GO" id="GO:0003824">
    <property type="term" value="F:catalytic activity"/>
    <property type="evidence" value="ECO:0007669"/>
    <property type="project" value="InterPro"/>
</dbReference>
<keyword evidence="2 4" id="KW-0169">Cobalamin biosynthesis</keyword>
<evidence type="ECO:0000256" key="5">
    <source>
        <dbReference type="SAM" id="MobiDB-lite"/>
    </source>
</evidence>
<dbReference type="NCBIfam" id="TIGR00313">
    <property type="entry name" value="cobQ"/>
    <property type="match status" value="1"/>
</dbReference>
<evidence type="ECO:0000259" key="7">
    <source>
        <dbReference type="Pfam" id="PF07685"/>
    </source>
</evidence>
<dbReference type="InterPro" id="IPR047045">
    <property type="entry name" value="CobQ_N"/>
</dbReference>
<evidence type="ECO:0000256" key="2">
    <source>
        <dbReference type="ARBA" id="ARBA00022573"/>
    </source>
</evidence>
<comment type="function">
    <text evidence="4">Catalyzes amidations at positions B, D, E, and G on adenosylcobyrinic A,C-diamide. NH(2) groups are provided by glutamine, and one molecule of ATP is hydrogenolyzed for each amidation.</text>
</comment>
<dbReference type="PROSITE" id="PS51274">
    <property type="entry name" value="GATASE_COBBQ"/>
    <property type="match status" value="1"/>
</dbReference>
<dbReference type="InterPro" id="IPR004459">
    <property type="entry name" value="CobQ_synth"/>
</dbReference>
<dbReference type="OrthoDB" id="9808302at2"/>
<evidence type="ECO:0000313" key="9">
    <source>
        <dbReference type="Proteomes" id="UP000463470"/>
    </source>
</evidence>
<gene>
    <name evidence="4" type="primary">cobQ</name>
    <name evidence="8" type="ORF">GTO91_02225</name>
</gene>
<dbReference type="Gene3D" id="3.40.50.880">
    <property type="match status" value="1"/>
</dbReference>
<keyword evidence="3 4" id="KW-0315">Glutamine amidotransferase</keyword>
<feature type="compositionally biased region" description="Polar residues" evidence="5">
    <location>
        <begin position="519"/>
        <end position="542"/>
    </location>
</feature>
<dbReference type="NCBIfam" id="NF001989">
    <property type="entry name" value="PRK00784.1"/>
    <property type="match status" value="1"/>
</dbReference>
<dbReference type="PANTHER" id="PTHR21343">
    <property type="entry name" value="DETHIOBIOTIN SYNTHETASE"/>
    <property type="match status" value="1"/>
</dbReference>
<dbReference type="PANTHER" id="PTHR21343:SF1">
    <property type="entry name" value="COBYRIC ACID SYNTHASE"/>
    <property type="match status" value="1"/>
</dbReference>
<dbReference type="SUPFAM" id="SSF52540">
    <property type="entry name" value="P-loop containing nucleoside triphosphate hydrolases"/>
    <property type="match status" value="1"/>
</dbReference>
<accession>A0A845L6K9</accession>
<reference evidence="8 9" key="1">
    <citation type="submission" date="2020-01" db="EMBL/GenBank/DDBJ databases">
        <title>Whole-genome sequence of Heliobacterium undosum DSM 13378.</title>
        <authorList>
            <person name="Kyndt J.A."/>
            <person name="Meyer T.E."/>
        </authorList>
    </citation>
    <scope>NUCLEOTIDE SEQUENCE [LARGE SCALE GENOMIC DNA]</scope>
    <source>
        <strain evidence="8 9">DSM 13378</strain>
    </source>
</reference>
<dbReference type="CDD" id="cd05389">
    <property type="entry name" value="CobQ_N"/>
    <property type="match status" value="1"/>
</dbReference>
<dbReference type="CDD" id="cd01750">
    <property type="entry name" value="GATase1_CobQ"/>
    <property type="match status" value="1"/>
</dbReference>
<dbReference type="Pfam" id="PF07685">
    <property type="entry name" value="GATase_3"/>
    <property type="match status" value="1"/>
</dbReference>
<evidence type="ECO:0000256" key="4">
    <source>
        <dbReference type="HAMAP-Rule" id="MF_00028"/>
    </source>
</evidence>
<proteinExistence type="inferred from homology"/>
<feature type="region of interest" description="Disordered" evidence="5">
    <location>
        <begin position="514"/>
        <end position="542"/>
    </location>
</feature>
<protein>
    <recommendedName>
        <fullName evidence="4">Cobyric acid synthase</fullName>
    </recommendedName>
</protein>
<evidence type="ECO:0000313" key="8">
    <source>
        <dbReference type="EMBL" id="MZP28541.1"/>
    </source>
</evidence>
<comment type="pathway">
    <text evidence="1 4">Cofactor biosynthesis; adenosylcobalamin biosynthesis.</text>
</comment>
<dbReference type="InterPro" id="IPR002586">
    <property type="entry name" value="CobQ/CobB/MinD/ParA_Nub-bd_dom"/>
</dbReference>
<dbReference type="SUPFAM" id="SSF52317">
    <property type="entry name" value="Class I glutamine amidotransferase-like"/>
    <property type="match status" value="1"/>
</dbReference>
<evidence type="ECO:0000256" key="1">
    <source>
        <dbReference type="ARBA" id="ARBA00004953"/>
    </source>
</evidence>
<dbReference type="GO" id="GO:0015420">
    <property type="term" value="F:ABC-type vitamin B12 transporter activity"/>
    <property type="evidence" value="ECO:0007669"/>
    <property type="project" value="UniProtKB-UniRule"/>
</dbReference>
<name>A0A845L6K9_9FIRM</name>
<dbReference type="RefSeq" id="WP_161254251.1">
    <property type="nucleotide sequence ID" value="NZ_WXEY01000002.1"/>
</dbReference>
<dbReference type="GO" id="GO:0009236">
    <property type="term" value="P:cobalamin biosynthetic process"/>
    <property type="evidence" value="ECO:0007669"/>
    <property type="project" value="UniProtKB-UniRule"/>
</dbReference>
<comment type="caution">
    <text evidence="8">The sequence shown here is derived from an EMBL/GenBank/DDBJ whole genome shotgun (WGS) entry which is preliminary data.</text>
</comment>
<dbReference type="Pfam" id="PF01656">
    <property type="entry name" value="CbiA"/>
    <property type="match status" value="1"/>
</dbReference>
<feature type="active site" description="Nucleophile" evidence="4">
    <location>
        <position position="334"/>
    </location>
</feature>
<dbReference type="UniPathway" id="UPA00148"/>
<feature type="active site" evidence="4">
    <location>
        <position position="446"/>
    </location>
</feature>
<dbReference type="Proteomes" id="UP000463470">
    <property type="component" value="Unassembled WGS sequence"/>
</dbReference>
<feature type="domain" description="CobB/CobQ-like glutamine amidotransferase" evidence="7">
    <location>
        <begin position="255"/>
        <end position="452"/>
    </location>
</feature>
<feature type="domain" description="CobQ/CobB/MinD/ParA nucleotide binding" evidence="6">
    <location>
        <begin position="5"/>
        <end position="231"/>
    </location>
</feature>
<evidence type="ECO:0000256" key="3">
    <source>
        <dbReference type="ARBA" id="ARBA00022962"/>
    </source>
</evidence>
<dbReference type="HAMAP" id="MF_00028">
    <property type="entry name" value="CobQ"/>
    <property type="match status" value="1"/>
</dbReference>
<dbReference type="InterPro" id="IPR011698">
    <property type="entry name" value="GATase_3"/>
</dbReference>
<evidence type="ECO:0000259" key="6">
    <source>
        <dbReference type="Pfam" id="PF01656"/>
    </source>
</evidence>
<sequence length="542" mass="58576">MAKAIMMQGTSSNVGKSVLAAALCRIFYRDGHKVAPFKSQNMALNSYVTRDGGEMGRAQVVQAEAAGLEPQVEMNPILLKPTGQASSQVIVLGRPIGNISAREYHLEYATSALDTIQACLDKFHAEYDVIVIEGAGSPAEVNLKARDIANMRVAKMADAPVLLVADIDRGGALASVVGTLALLDPDERERVKGIVINKFRGDISLLQPAIDFLEEYTKIPVLGVIPYFRGLNIQEEDLVALEKAERQVPSGEMLDIAVIRLPRISNFTDLDALEAEGVARVRYVEGAGELGKPDLVIIPGTKNTIEDMRWLRQMGIDMEIQALAANGAPVWGICGGYQMLGREIADPAGVESSLPSIAGLGLLDMVTTMEAEKVTRLATATLCGPGPFLSPLQGLTVQGYEIHMGQSCPTGDQPFFCRIRQRGDETVDVVDGLVGGDGLVIGSYLHGIFDNEPLRHHLLNTLRRKKGLPEIDFAGIPSIRERREQDYDRLGEIVRQSLRMDLLYEIVGLPRPVRESESAGVNGSSGSQETTGQQGPTDPQVG</sequence>
<dbReference type="EMBL" id="WXEY01000002">
    <property type="protein sequence ID" value="MZP28541.1"/>
    <property type="molecule type" value="Genomic_DNA"/>
</dbReference>
<dbReference type="AlphaFoldDB" id="A0A845L6K9"/>
<comment type="similarity">
    <text evidence="4">Belongs to the CobB/CobQ family. CobQ subfamily.</text>
</comment>